<protein>
    <submittedName>
        <fullName evidence="4">Uroporphyrinogen-III synthase</fullName>
    </submittedName>
</protein>
<dbReference type="Proteomes" id="UP000256845">
    <property type="component" value="Unassembled WGS sequence"/>
</dbReference>
<reference evidence="4 5" key="1">
    <citation type="submission" date="2018-07" db="EMBL/GenBank/DDBJ databases">
        <title>Genomic Encyclopedia of Type Strains, Phase III (KMG-III): the genomes of soil and plant-associated and newly described type strains.</title>
        <authorList>
            <person name="Whitman W."/>
        </authorList>
    </citation>
    <scope>NUCLEOTIDE SEQUENCE [LARGE SCALE GENOMIC DNA]</scope>
    <source>
        <strain evidence="4 5">CECT 8488</strain>
    </source>
</reference>
<sequence length="805" mass="85602">MISLAKRPVLITRPTEDARELASTAARAGAQPVLEPLLTIGYLDEKLELDGLQGLIFTSANGVRAFTRLTKRRDHSVYAVGPASAREAREAGFKKVHVAAGDVEALADMIRDKCVPNQGAFLHAAGSALAGDLAGELGRSGFEIRRAVLYSAGKADRLSQNALDAIKSPQGCIIPLFSPRTAETLLALVTEAGVSSQLAGCTALCLSQAVADKLTPSQWATVIVVDRPDSDLLLAKLDKILNGEDRDRDMTDDKKNNTDDQAPDRAKEKSTDNDRAGSDHTGNDEALNLDAEALIEAFGGIRPMANKLDVAVSTVQGWKQRNHIPENRLDDIQRAAAENGIDLIAIATMSVAANPAPEAQEATAPSKDEAHPANESATDTSNTASGNTTIQAQNMPANEITVIKRGGSRVAWLALLLSAGMGAALVTQPYWGETVRNSLHPSLSKFAPNLFAKPGSNQADQEIASLKSSLGEVNERLLSLESRPVGTDPSAAITDLEAVEKRIRDLELQVVALDTVSRTSVTAKSDQADTSALETRLDRMAEMLQARRSAGLESQNALRQAVTSQGEQTAAVAARLEALSSRLQAAETQLSSLKSAPGSRDQREVALVIAVGQMESELVAGQPYYRSLTSLQALARNLPDLNTPLAKLAPYAEGGLPTRTELNRRFEQMMTELRDPVQEASLENWLDASLANIKNLVHIRPTGAAADLPPESLAENALRQDDLPGAVAALSPLESTTPLIADWLKAANSRIEAESALSELRRIAVHNLALAAAPKTAEELAREIIQEGAPTAPTPVSAEPAGDTE</sequence>
<dbReference type="CDD" id="cd06578">
    <property type="entry name" value="HemD"/>
    <property type="match status" value="1"/>
</dbReference>
<evidence type="ECO:0000313" key="5">
    <source>
        <dbReference type="Proteomes" id="UP000256845"/>
    </source>
</evidence>
<feature type="compositionally biased region" description="Basic and acidic residues" evidence="2">
    <location>
        <begin position="245"/>
        <end position="283"/>
    </location>
</feature>
<evidence type="ECO:0000256" key="2">
    <source>
        <dbReference type="SAM" id="MobiDB-lite"/>
    </source>
</evidence>
<dbReference type="Pfam" id="PF02602">
    <property type="entry name" value="HEM4"/>
    <property type="match status" value="1"/>
</dbReference>
<dbReference type="InterPro" id="IPR039793">
    <property type="entry name" value="UROS/Hem4"/>
</dbReference>
<evidence type="ECO:0000313" key="4">
    <source>
        <dbReference type="EMBL" id="RED48105.1"/>
    </source>
</evidence>
<keyword evidence="5" id="KW-1185">Reference proteome</keyword>
<feature type="coiled-coil region" evidence="1">
    <location>
        <begin position="463"/>
        <end position="516"/>
    </location>
</feature>
<name>A0A3D9HF84_9PROT</name>
<dbReference type="PANTHER" id="PTHR12390">
    <property type="entry name" value="UROPORPHYRINOGEN III SYNTHASE"/>
    <property type="match status" value="1"/>
</dbReference>
<evidence type="ECO:0000259" key="3">
    <source>
        <dbReference type="Pfam" id="PF02602"/>
    </source>
</evidence>
<dbReference type="InterPro" id="IPR010982">
    <property type="entry name" value="Lambda_DNA-bd_dom_sf"/>
</dbReference>
<dbReference type="InterPro" id="IPR036108">
    <property type="entry name" value="4pyrrol_syn_uPrphyn_synt_sf"/>
</dbReference>
<dbReference type="Gene3D" id="3.40.50.10090">
    <property type="match status" value="2"/>
</dbReference>
<feature type="region of interest" description="Disordered" evidence="2">
    <location>
        <begin position="785"/>
        <end position="805"/>
    </location>
</feature>
<dbReference type="GO" id="GO:0006780">
    <property type="term" value="P:uroporphyrinogen III biosynthetic process"/>
    <property type="evidence" value="ECO:0007669"/>
    <property type="project" value="InterPro"/>
</dbReference>
<evidence type="ECO:0000256" key="1">
    <source>
        <dbReference type="SAM" id="Coils"/>
    </source>
</evidence>
<comment type="caution">
    <text evidence="4">The sequence shown here is derived from an EMBL/GenBank/DDBJ whole genome shotgun (WGS) entry which is preliminary data.</text>
</comment>
<dbReference type="InterPro" id="IPR059216">
    <property type="entry name" value="LeuA_carph_isopro_dom"/>
</dbReference>
<feature type="compositionally biased region" description="Polar residues" evidence="2">
    <location>
        <begin position="375"/>
        <end position="392"/>
    </location>
</feature>
<dbReference type="AlphaFoldDB" id="A0A3D9HF84"/>
<accession>A0A3D9HF84</accession>
<gene>
    <name evidence="4" type="ORF">DFP90_108124</name>
</gene>
<feature type="region of interest" description="Disordered" evidence="2">
    <location>
        <begin position="245"/>
        <end position="285"/>
    </location>
</feature>
<dbReference type="GO" id="GO:0003677">
    <property type="term" value="F:DNA binding"/>
    <property type="evidence" value="ECO:0007669"/>
    <property type="project" value="InterPro"/>
</dbReference>
<dbReference type="EMBL" id="QRDW01000008">
    <property type="protein sequence ID" value="RED48105.1"/>
    <property type="molecule type" value="Genomic_DNA"/>
</dbReference>
<organism evidence="4 5">
    <name type="scientific">Aestuariispira insulae</name>
    <dbReference type="NCBI Taxonomy" id="1461337"/>
    <lineage>
        <taxon>Bacteria</taxon>
        <taxon>Pseudomonadati</taxon>
        <taxon>Pseudomonadota</taxon>
        <taxon>Alphaproteobacteria</taxon>
        <taxon>Rhodospirillales</taxon>
        <taxon>Kiloniellaceae</taxon>
        <taxon>Aestuariispira</taxon>
    </lineage>
</organism>
<feature type="domain" description="Tetrapyrrole biosynthesis uroporphyrinogen III synthase" evidence="3">
    <location>
        <begin position="20"/>
        <end position="234"/>
    </location>
</feature>
<feature type="region of interest" description="Disordered" evidence="2">
    <location>
        <begin position="355"/>
        <end position="392"/>
    </location>
</feature>
<dbReference type="GO" id="GO:0004852">
    <property type="term" value="F:uroporphyrinogen-III synthase activity"/>
    <property type="evidence" value="ECO:0007669"/>
    <property type="project" value="InterPro"/>
</dbReference>
<dbReference type="NCBIfam" id="NF046037">
    <property type="entry name" value="carphisopro"/>
    <property type="match status" value="1"/>
</dbReference>
<proteinExistence type="predicted"/>
<dbReference type="GO" id="GO:0005829">
    <property type="term" value="C:cytosol"/>
    <property type="evidence" value="ECO:0007669"/>
    <property type="project" value="TreeGrafter"/>
</dbReference>
<dbReference type="OrthoDB" id="7163809at2"/>
<keyword evidence="1" id="KW-0175">Coiled coil</keyword>
<dbReference type="PANTHER" id="PTHR12390:SF0">
    <property type="entry name" value="UROPORPHYRINOGEN-III SYNTHASE"/>
    <property type="match status" value="1"/>
</dbReference>
<dbReference type="InterPro" id="IPR003754">
    <property type="entry name" value="4pyrrol_synth_uPrphyn_synth"/>
</dbReference>
<dbReference type="SUPFAM" id="SSF69618">
    <property type="entry name" value="HemD-like"/>
    <property type="match status" value="1"/>
</dbReference>
<dbReference type="Gene3D" id="1.10.260.40">
    <property type="entry name" value="lambda repressor-like DNA-binding domains"/>
    <property type="match status" value="1"/>
</dbReference>